<feature type="compositionally biased region" description="Low complexity" evidence="1">
    <location>
        <begin position="419"/>
        <end position="439"/>
    </location>
</feature>
<feature type="region of interest" description="Disordered" evidence="1">
    <location>
        <begin position="618"/>
        <end position="660"/>
    </location>
</feature>
<protein>
    <submittedName>
        <fullName evidence="3">Pleckstrin homology and coiled-coil domain containing D1</fullName>
    </submittedName>
</protein>
<name>A0A8C0YY03_CANLF</name>
<dbReference type="SMART" id="SM00233">
    <property type="entry name" value="PH"/>
    <property type="match status" value="1"/>
</dbReference>
<feature type="domain" description="PH" evidence="2">
    <location>
        <begin position="28"/>
        <end position="136"/>
    </location>
</feature>
<dbReference type="Ensembl" id="ENSCAFT00040025890.1">
    <property type="protein sequence ID" value="ENSCAFP00040022517.1"/>
    <property type="gene ID" value="ENSCAFG00040013970.1"/>
</dbReference>
<feature type="compositionally biased region" description="Gly residues" evidence="1">
    <location>
        <begin position="495"/>
        <end position="509"/>
    </location>
</feature>
<dbReference type="AlphaFoldDB" id="A0A8C0YY03"/>
<proteinExistence type="predicted"/>
<dbReference type="Gene3D" id="2.30.29.30">
    <property type="entry name" value="Pleckstrin-homology domain (PH domain)/Phosphotyrosine-binding domain (PTB)"/>
    <property type="match status" value="1"/>
</dbReference>
<dbReference type="InterPro" id="IPR001849">
    <property type="entry name" value="PH_domain"/>
</dbReference>
<sequence>MFTSKSNSVSPSPSLEQAESDALDISTKVQLYGVLWKRPFGRPSAKWSRRFFIIKESFLLYYSESEKKNFETNKYFNIHPKGVIPLGGCLVEAKEEPSMPYAMKISHQDFHGNILLAAESEFEQTQWLEMLQESGKVTWKNAQLGEAMIKSLEAQGLQLAKEKQEYLDKLMEETEELCLQREQREELERLNQVLEAEKQQFEEVVQELKMEQEQIKRELELTARCLKGVEQEKKELRHLTESLQQTLEELSIEKKKTLAMLEENENQLQTLANQSEQPPPSGGLHSNLRQIEEKMQQLLEEKLLAEKRMKENEERSRALEEEREFYSSQSQALQNSLQELTAEKQQAERELKAEVKVRMDLERRLREAEGALRSLEQGLNSKVRNKEKEERMRADVSHLKSKPCPPPPGASPRPPPEASPRAPGPRRGAQQVGRAARGGSPRGSRGGRGRGAASSRLSKWNLQGGWARSPLEPGAGDAEGAERGAGDAGARGTRGRGAGRGGAGRGAGDAGARSGARGTRGRDAGARSGARGRGGAGRGAERARPAGAERAPAAAGFFEECIRNAELEAKMPVIMKNSVYIHKAATRRIKSCRFHRRRSSTSWNDSECGGGWRRARPEWAPGRGRGARIQRRGWTGRPGTGSSSLGFPPDSGAGGCGSPAARGVGAGRALVSQGPLTATVSPVKPSQSFMTSQLDANNMEELKEVAKRLSRDQRFRESIYHIMANQPGAPSVVPRGGK</sequence>
<dbReference type="PROSITE" id="PS50003">
    <property type="entry name" value="PH_DOMAIN"/>
    <property type="match status" value="1"/>
</dbReference>
<feature type="region of interest" description="Disordered" evidence="1">
    <location>
        <begin position="379"/>
        <end position="549"/>
    </location>
</feature>
<evidence type="ECO:0000259" key="2">
    <source>
        <dbReference type="PROSITE" id="PS50003"/>
    </source>
</evidence>
<reference evidence="3" key="1">
    <citation type="submission" date="2018-10" db="EMBL/GenBank/DDBJ databases">
        <title>De novo assembly of a Great Dane genome.</title>
        <authorList>
            <person name="Kidd J.M."/>
            <person name="Pendleton A.L."/>
            <person name="Shen F."/>
            <person name="Emery S."/>
        </authorList>
    </citation>
    <scope>NUCLEOTIDE SEQUENCE [LARGE SCALE GENOMIC DNA]</scope>
    <source>
        <strain evidence="3">Great Dane</strain>
    </source>
</reference>
<gene>
    <name evidence="3" type="primary">PLEKHD1</name>
</gene>
<feature type="compositionally biased region" description="Basic and acidic residues" evidence="1">
    <location>
        <begin position="384"/>
        <end position="398"/>
    </location>
</feature>
<evidence type="ECO:0000313" key="3">
    <source>
        <dbReference type="Ensembl" id="ENSCAFP00040022517.1"/>
    </source>
</evidence>
<dbReference type="PANTHER" id="PTHR14383:SF1">
    <property type="entry name" value="PLECKSTRIN HOMOLOGY DOMAIN-CONTAINING FAMILY D MEMBER 1"/>
    <property type="match status" value="1"/>
</dbReference>
<organism evidence="3 4">
    <name type="scientific">Canis lupus familiaris</name>
    <name type="common">Dog</name>
    <name type="synonym">Canis familiaris</name>
    <dbReference type="NCBI Taxonomy" id="9615"/>
    <lineage>
        <taxon>Eukaryota</taxon>
        <taxon>Metazoa</taxon>
        <taxon>Chordata</taxon>
        <taxon>Craniata</taxon>
        <taxon>Vertebrata</taxon>
        <taxon>Euteleostomi</taxon>
        <taxon>Mammalia</taxon>
        <taxon>Eutheria</taxon>
        <taxon>Laurasiatheria</taxon>
        <taxon>Carnivora</taxon>
        <taxon>Caniformia</taxon>
        <taxon>Canidae</taxon>
        <taxon>Canis</taxon>
    </lineage>
</organism>
<feature type="compositionally biased region" description="Gly residues" evidence="1">
    <location>
        <begin position="440"/>
        <end position="450"/>
    </location>
</feature>
<accession>A0A8C0YY03</accession>
<evidence type="ECO:0000313" key="4">
    <source>
        <dbReference type="Proteomes" id="UP000694542"/>
    </source>
</evidence>
<dbReference type="PANTHER" id="PTHR14383">
    <property type="entry name" value="SWAP-70 RECOMBINASE"/>
    <property type="match status" value="1"/>
</dbReference>
<feature type="compositionally biased region" description="Pro residues" evidence="1">
    <location>
        <begin position="403"/>
        <end position="418"/>
    </location>
</feature>
<dbReference type="Pfam" id="PF00169">
    <property type="entry name" value="PH"/>
    <property type="match status" value="1"/>
</dbReference>
<dbReference type="CDD" id="cd13281">
    <property type="entry name" value="PH_PLEKHD1"/>
    <property type="match status" value="1"/>
</dbReference>
<reference evidence="3" key="2">
    <citation type="submission" date="2025-08" db="UniProtKB">
        <authorList>
            <consortium name="Ensembl"/>
        </authorList>
    </citation>
    <scope>IDENTIFICATION</scope>
</reference>
<dbReference type="InterPro" id="IPR011993">
    <property type="entry name" value="PH-like_dom_sf"/>
</dbReference>
<evidence type="ECO:0000256" key="1">
    <source>
        <dbReference type="SAM" id="MobiDB-lite"/>
    </source>
</evidence>
<dbReference type="Proteomes" id="UP000694542">
    <property type="component" value="Chromosome 8"/>
</dbReference>
<dbReference type="SUPFAM" id="SSF50729">
    <property type="entry name" value="PH domain-like"/>
    <property type="match status" value="1"/>
</dbReference>